<evidence type="ECO:0000313" key="2">
    <source>
        <dbReference type="Proteomes" id="UP000824201"/>
    </source>
</evidence>
<reference evidence="1" key="1">
    <citation type="submission" date="2020-10" db="EMBL/GenBank/DDBJ databases">
        <authorList>
            <person name="Gilroy R."/>
        </authorList>
    </citation>
    <scope>NUCLEOTIDE SEQUENCE</scope>
    <source>
        <strain evidence="1">ChiW13-3771</strain>
    </source>
</reference>
<gene>
    <name evidence="1" type="ORF">IAC96_12950</name>
</gene>
<evidence type="ECO:0000313" key="1">
    <source>
        <dbReference type="EMBL" id="HIR89846.1"/>
    </source>
</evidence>
<sequence>MKKRQHKKKGSKRGMIFLLVIAIAAVTSSVILWNTPISEINVYGTIQYTEDEVKQLIFSDSSDQRFLSLWLKDKLGKHKNFLRITSYELEFENIHKVNVYIRENVMIGCVSYGGSYLYFDKDGVVVESRTTRLENIPIVEGLSYQEIVLGQKIKSDYDGIFQNAVRLAQILQNRGIAANSIYCSQDDNFQFVVNEISVELGDSSNLEEKVTEYYAMQEVLEGRSGTLYLDNYSFQNSNQGYIFKEKDTE</sequence>
<name>A0A9D1EGZ7_9FIRM</name>
<protein>
    <recommendedName>
        <fullName evidence="3">POTRA domain-containing protein</fullName>
    </recommendedName>
</protein>
<organism evidence="1 2">
    <name type="scientific">Candidatus Fimimorpha faecalis</name>
    <dbReference type="NCBI Taxonomy" id="2840824"/>
    <lineage>
        <taxon>Bacteria</taxon>
        <taxon>Bacillati</taxon>
        <taxon>Bacillota</taxon>
        <taxon>Clostridia</taxon>
        <taxon>Eubacteriales</taxon>
        <taxon>Candidatus Fimimorpha</taxon>
    </lineage>
</organism>
<comment type="caution">
    <text evidence="1">The sequence shown here is derived from an EMBL/GenBank/DDBJ whole genome shotgun (WGS) entry which is preliminary data.</text>
</comment>
<dbReference type="Proteomes" id="UP000824201">
    <property type="component" value="Unassembled WGS sequence"/>
</dbReference>
<proteinExistence type="predicted"/>
<evidence type="ECO:0008006" key="3">
    <source>
        <dbReference type="Google" id="ProtNLM"/>
    </source>
</evidence>
<dbReference type="AlphaFoldDB" id="A0A9D1EGZ7"/>
<accession>A0A9D1EGZ7</accession>
<dbReference type="EMBL" id="DVHN01000185">
    <property type="protein sequence ID" value="HIR89846.1"/>
    <property type="molecule type" value="Genomic_DNA"/>
</dbReference>
<reference evidence="1" key="2">
    <citation type="journal article" date="2021" name="PeerJ">
        <title>Extensive microbial diversity within the chicken gut microbiome revealed by metagenomics and culture.</title>
        <authorList>
            <person name="Gilroy R."/>
            <person name="Ravi A."/>
            <person name="Getino M."/>
            <person name="Pursley I."/>
            <person name="Horton D.L."/>
            <person name="Alikhan N.F."/>
            <person name="Baker D."/>
            <person name="Gharbi K."/>
            <person name="Hall N."/>
            <person name="Watson M."/>
            <person name="Adriaenssens E.M."/>
            <person name="Foster-Nyarko E."/>
            <person name="Jarju S."/>
            <person name="Secka A."/>
            <person name="Antonio M."/>
            <person name="Oren A."/>
            <person name="Chaudhuri R.R."/>
            <person name="La Ragione R."/>
            <person name="Hildebrand F."/>
            <person name="Pallen M.J."/>
        </authorList>
    </citation>
    <scope>NUCLEOTIDE SEQUENCE</scope>
    <source>
        <strain evidence="1">ChiW13-3771</strain>
    </source>
</reference>